<accession>A0ABY6LSY1</accession>
<evidence type="ECO:0000313" key="2">
    <source>
        <dbReference type="Proteomes" id="UP001235939"/>
    </source>
</evidence>
<evidence type="ECO:0008006" key="3">
    <source>
        <dbReference type="Google" id="ProtNLM"/>
    </source>
</evidence>
<name>A0ABY6LSY1_9ARAC</name>
<sequence length="322" mass="37042">MEIEEFSLVYMVDEEDLGDNRRGLPLMRLAPGFHRRVKANTSLQNDDVPIDETTTRPLFMPYYLFRVDGEVRDEEICESFRSNHSVKSLEGKRDIRVVHRSYNAAHSTSTVFIEVDNKVAEILGQHGRIPVAGLMHRNFFRGLYRACHNRLKTAIRRAKIKSWFNLCEEVSSASWSAIHRFIARGRSSPIGPPLLKHDNGSPYNPHETCQAVLNYFFLPDTRPHPQRNAISAHSDELEFKPREVLRAIHRCGKRKVSGPDSFDSKCLDLGGPSLQFLLAELFTKCLRMGHFPRPWKEGRLILLPKPSNQPPVSWRNTDLLLY</sequence>
<dbReference type="EMBL" id="CP092885">
    <property type="protein sequence ID" value="UYV83467.1"/>
    <property type="molecule type" value="Genomic_DNA"/>
</dbReference>
<keyword evidence="2" id="KW-1185">Reference proteome</keyword>
<reference evidence="1 2" key="1">
    <citation type="submission" date="2022-03" db="EMBL/GenBank/DDBJ databases">
        <title>A chromosomal length assembly of Cordylochernes scorpioides.</title>
        <authorList>
            <person name="Zeh D."/>
            <person name="Zeh J."/>
        </authorList>
    </citation>
    <scope>NUCLEOTIDE SEQUENCE [LARGE SCALE GENOMIC DNA]</scope>
    <source>
        <strain evidence="1">IN4F17</strain>
        <tissue evidence="1">Whole Body</tissue>
    </source>
</reference>
<proteinExistence type="predicted"/>
<gene>
    <name evidence="1" type="ORF">LAZ67_23001117</name>
</gene>
<protein>
    <recommendedName>
        <fullName evidence="3">RNA-directed DNA polymerase from mobile element jockey</fullName>
    </recommendedName>
</protein>
<organism evidence="1 2">
    <name type="scientific">Cordylochernes scorpioides</name>
    <dbReference type="NCBI Taxonomy" id="51811"/>
    <lineage>
        <taxon>Eukaryota</taxon>
        <taxon>Metazoa</taxon>
        <taxon>Ecdysozoa</taxon>
        <taxon>Arthropoda</taxon>
        <taxon>Chelicerata</taxon>
        <taxon>Arachnida</taxon>
        <taxon>Pseudoscorpiones</taxon>
        <taxon>Cheliferoidea</taxon>
        <taxon>Chernetidae</taxon>
        <taxon>Cordylochernes</taxon>
    </lineage>
</organism>
<dbReference type="Proteomes" id="UP001235939">
    <property type="component" value="Chromosome 23"/>
</dbReference>
<evidence type="ECO:0000313" key="1">
    <source>
        <dbReference type="EMBL" id="UYV83467.1"/>
    </source>
</evidence>